<reference evidence="19" key="1">
    <citation type="submission" date="2016-10" db="EMBL/GenBank/DDBJ databases">
        <authorList>
            <person name="Varghese N."/>
            <person name="Submissions S."/>
        </authorList>
    </citation>
    <scope>NUCLEOTIDE SEQUENCE [LARGE SCALE GENOMIC DNA]</scope>
    <source>
        <strain evidence="19">CGMCC 1.10657</strain>
    </source>
</reference>
<evidence type="ECO:0000256" key="11">
    <source>
        <dbReference type="ARBA" id="ARBA00023002"/>
    </source>
</evidence>
<evidence type="ECO:0000256" key="16">
    <source>
        <dbReference type="PIRSR" id="PIRSR006769-3"/>
    </source>
</evidence>
<keyword evidence="6 13" id="KW-0686">Riboflavin biosynthesis</keyword>
<keyword evidence="10 13" id="KW-0521">NADP</keyword>
<feature type="active site" description="Proton donor" evidence="14">
    <location>
        <position position="59"/>
    </location>
</feature>
<gene>
    <name evidence="18" type="ORF">SAMN05216562_3208</name>
</gene>
<dbReference type="SUPFAM" id="SSF53927">
    <property type="entry name" value="Cytidine deaminase-like"/>
    <property type="match status" value="1"/>
</dbReference>
<dbReference type="Pfam" id="PF00383">
    <property type="entry name" value="dCMP_cyt_deam_1"/>
    <property type="match status" value="1"/>
</dbReference>
<evidence type="ECO:0000256" key="2">
    <source>
        <dbReference type="ARBA" id="ARBA00004882"/>
    </source>
</evidence>
<dbReference type="InterPro" id="IPR004794">
    <property type="entry name" value="Eubact_RibD"/>
</dbReference>
<evidence type="ECO:0000256" key="5">
    <source>
        <dbReference type="ARBA" id="ARBA00007417"/>
    </source>
</evidence>
<dbReference type="CDD" id="cd01284">
    <property type="entry name" value="Riboflavin_deaminase-reductase"/>
    <property type="match status" value="1"/>
</dbReference>
<dbReference type="PROSITE" id="PS51747">
    <property type="entry name" value="CYT_DCMP_DEAMINASES_2"/>
    <property type="match status" value="1"/>
</dbReference>
<feature type="binding site" evidence="15">
    <location>
        <position position="175"/>
    </location>
    <ligand>
        <name>substrate</name>
    </ligand>
</feature>
<evidence type="ECO:0000256" key="1">
    <source>
        <dbReference type="ARBA" id="ARBA00002151"/>
    </source>
</evidence>
<dbReference type="PANTHER" id="PTHR38011">
    <property type="entry name" value="DIHYDROFOLATE REDUCTASE FAMILY PROTEIN (AFU_ORTHOLOGUE AFUA_8G06820)"/>
    <property type="match status" value="1"/>
</dbReference>
<evidence type="ECO:0000259" key="17">
    <source>
        <dbReference type="PROSITE" id="PS51747"/>
    </source>
</evidence>
<evidence type="ECO:0000313" key="18">
    <source>
        <dbReference type="EMBL" id="SEA45861.1"/>
    </source>
</evidence>
<dbReference type="AlphaFoldDB" id="A0A1H4BCK5"/>
<feature type="binding site" evidence="15">
    <location>
        <position position="311"/>
    </location>
    <ligand>
        <name>substrate</name>
    </ligand>
</feature>
<dbReference type="EMBL" id="FNQO01000005">
    <property type="protein sequence ID" value="SEA45861.1"/>
    <property type="molecule type" value="Genomic_DNA"/>
</dbReference>
<dbReference type="STRING" id="658218.SAMN05216562_3208"/>
<dbReference type="SUPFAM" id="SSF53597">
    <property type="entry name" value="Dihydrofolate reductase-like"/>
    <property type="match status" value="1"/>
</dbReference>
<dbReference type="InterPro" id="IPR024072">
    <property type="entry name" value="DHFR-like_dom_sf"/>
</dbReference>
<keyword evidence="7 13" id="KW-0479">Metal-binding</keyword>
<keyword evidence="12" id="KW-0511">Multifunctional enzyme</keyword>
<dbReference type="GO" id="GO:0008703">
    <property type="term" value="F:5-amino-6-(5-phosphoribosylamino)uracil reductase activity"/>
    <property type="evidence" value="ECO:0007669"/>
    <property type="project" value="UniProtKB-EC"/>
</dbReference>
<accession>A0A1H4BCK5</accession>
<evidence type="ECO:0000256" key="7">
    <source>
        <dbReference type="ARBA" id="ARBA00022723"/>
    </source>
</evidence>
<dbReference type="NCBIfam" id="TIGR00326">
    <property type="entry name" value="eubact_ribD"/>
    <property type="match status" value="1"/>
</dbReference>
<comment type="function">
    <text evidence="1 13">Converts 2,5-diamino-6-(ribosylamino)-4(3h)-pyrimidinone 5'-phosphate into 5-amino-6-(ribosylamino)-2,4(1h,3h)-pyrimidinedione 5'-phosphate.</text>
</comment>
<sequence length="381" mass="40935">MTAAAETSAQALMARAIQLAERGLYTTMPNPRVGCVITDSAGEIVGEGWHRRAGLPHAEIEALADAGPRARGATVYVTLEPCSHTGKTGPCADALIEAGVGKVVYGMQDPNPSVSGEGLQKLRDAGIDVEGPLLEEQCRALNPGFIKRMTLGLPLVRSKSAMSLDGRTAMASGESKWVTGPAARADVQRLRARSCAIVTGVETVRFDNPNLNVRADEMALELLSAEQAAEVQPLRVIVDSKLRTSPKAFILQGDAPTLVCTTDRADLSRRERLEQAGAEVLVLPADKDGRVDLQALLEELARRQCNEVLVESGATLSGEFLYRGHVDELIVYVAPKLLGSTARPLFELPIERMGSVLPITITDMRAVGHDWRITATTDIER</sequence>
<dbReference type="GO" id="GO:0050661">
    <property type="term" value="F:NADP binding"/>
    <property type="evidence" value="ECO:0007669"/>
    <property type="project" value="InterPro"/>
</dbReference>
<dbReference type="OrthoDB" id="9800865at2"/>
<evidence type="ECO:0000256" key="4">
    <source>
        <dbReference type="ARBA" id="ARBA00005259"/>
    </source>
</evidence>
<keyword evidence="19" id="KW-1185">Reference proteome</keyword>
<dbReference type="GO" id="GO:0008835">
    <property type="term" value="F:diaminohydroxyphosphoribosylaminopyrimidine deaminase activity"/>
    <property type="evidence" value="ECO:0007669"/>
    <property type="project" value="UniProtKB-EC"/>
</dbReference>
<feature type="binding site" evidence="15">
    <location>
        <position position="211"/>
    </location>
    <ligand>
        <name>substrate</name>
    </ligand>
</feature>
<evidence type="ECO:0000256" key="14">
    <source>
        <dbReference type="PIRSR" id="PIRSR006769-1"/>
    </source>
</evidence>
<comment type="pathway">
    <text evidence="2 13">Cofactor biosynthesis; riboflavin biosynthesis; 5-amino-6-(D-ribitylamino)uracil from GTP: step 2/4.</text>
</comment>
<dbReference type="InterPro" id="IPR002734">
    <property type="entry name" value="RibDG_C"/>
</dbReference>
<proteinExistence type="inferred from homology"/>
<feature type="binding site" evidence="15">
    <location>
        <position position="214"/>
    </location>
    <ligand>
        <name>substrate</name>
    </ligand>
</feature>
<protein>
    <recommendedName>
        <fullName evidence="13">Riboflavin biosynthesis protein RibD</fullName>
    </recommendedName>
    <domain>
        <recommendedName>
            <fullName evidence="13">Diaminohydroxyphosphoribosylaminopyrimidine deaminase</fullName>
            <shortName evidence="13">DRAP deaminase</shortName>
            <ecNumber evidence="13">3.5.4.26</ecNumber>
        </recommendedName>
        <alternativeName>
            <fullName evidence="13">Riboflavin-specific deaminase</fullName>
        </alternativeName>
    </domain>
    <domain>
        <recommendedName>
            <fullName evidence="13">5-amino-6-(5-phosphoribosylamino)uracil reductase</fullName>
            <ecNumber evidence="13">1.1.1.193</ecNumber>
        </recommendedName>
        <alternativeName>
            <fullName evidence="13">HTP reductase</fullName>
        </alternativeName>
    </domain>
</protein>
<comment type="similarity">
    <text evidence="4 13">In the N-terminal section; belongs to the cytidine and deoxycytidylate deaminase family.</text>
</comment>
<keyword evidence="9 13" id="KW-0862">Zinc</keyword>
<dbReference type="EC" id="3.5.4.26" evidence="13"/>
<name>A0A1H4BCK5_9GAMM</name>
<feature type="binding site" evidence="15">
    <location>
        <position position="240"/>
    </location>
    <ligand>
        <name>NADP(+)</name>
        <dbReference type="ChEBI" id="CHEBI:58349"/>
    </ligand>
</feature>
<feature type="binding site" evidence="16">
    <location>
        <position position="82"/>
    </location>
    <ligand>
        <name>Zn(2+)</name>
        <dbReference type="ChEBI" id="CHEBI:29105"/>
        <note>catalytic</note>
    </ligand>
</feature>
<evidence type="ECO:0000256" key="8">
    <source>
        <dbReference type="ARBA" id="ARBA00022801"/>
    </source>
</evidence>
<comment type="pathway">
    <text evidence="3 13">Cofactor biosynthesis; riboflavin biosynthesis; 5-amino-6-(D-ribitylamino)uracil from GTP: step 3/4.</text>
</comment>
<dbReference type="NCBIfam" id="TIGR00227">
    <property type="entry name" value="ribD_Cterm"/>
    <property type="match status" value="1"/>
</dbReference>
<comment type="catalytic activity">
    <reaction evidence="13">
        <text>2,5-diamino-6-hydroxy-4-(5-phosphoribosylamino)-pyrimidine + H2O + H(+) = 5-amino-6-(5-phospho-D-ribosylamino)uracil + NH4(+)</text>
        <dbReference type="Rhea" id="RHEA:21868"/>
        <dbReference type="ChEBI" id="CHEBI:15377"/>
        <dbReference type="ChEBI" id="CHEBI:15378"/>
        <dbReference type="ChEBI" id="CHEBI:28938"/>
        <dbReference type="ChEBI" id="CHEBI:58453"/>
        <dbReference type="ChEBI" id="CHEBI:58614"/>
        <dbReference type="EC" id="3.5.4.26"/>
    </reaction>
</comment>
<feature type="binding site" evidence="15">
    <location>
        <position position="207"/>
    </location>
    <ligand>
        <name>NADP(+)</name>
        <dbReference type="ChEBI" id="CHEBI:58349"/>
    </ligand>
</feature>
<feature type="binding site" evidence="15">
    <location>
        <position position="191"/>
    </location>
    <ligand>
        <name>substrate</name>
    </ligand>
</feature>
<dbReference type="Gene3D" id="3.40.140.10">
    <property type="entry name" value="Cytidine Deaminase, domain 2"/>
    <property type="match status" value="1"/>
</dbReference>
<feature type="binding site" evidence="15">
    <location>
        <position position="177"/>
    </location>
    <ligand>
        <name>NADP(+)</name>
        <dbReference type="ChEBI" id="CHEBI:58349"/>
    </ligand>
</feature>
<dbReference type="PIRSF" id="PIRSF006769">
    <property type="entry name" value="RibD"/>
    <property type="match status" value="1"/>
</dbReference>
<evidence type="ECO:0000256" key="15">
    <source>
        <dbReference type="PIRSR" id="PIRSR006769-2"/>
    </source>
</evidence>
<dbReference type="Proteomes" id="UP000198658">
    <property type="component" value="Unassembled WGS sequence"/>
</dbReference>
<dbReference type="RefSeq" id="WP_091390988.1">
    <property type="nucleotide sequence ID" value="NZ_FNQO01000005.1"/>
</dbReference>
<dbReference type="InterPro" id="IPR016193">
    <property type="entry name" value="Cytidine_deaminase-like"/>
</dbReference>
<feature type="binding site" evidence="16">
    <location>
        <position position="57"/>
    </location>
    <ligand>
        <name>Zn(2+)</name>
        <dbReference type="ChEBI" id="CHEBI:29105"/>
        <note>catalytic</note>
    </ligand>
</feature>
<dbReference type="InterPro" id="IPR002125">
    <property type="entry name" value="CMP_dCMP_dom"/>
</dbReference>
<evidence type="ECO:0000256" key="6">
    <source>
        <dbReference type="ARBA" id="ARBA00022619"/>
    </source>
</evidence>
<feature type="domain" description="CMP/dCMP-type deaminase" evidence="17">
    <location>
        <begin position="7"/>
        <end position="130"/>
    </location>
</feature>
<dbReference type="InterPro" id="IPR016192">
    <property type="entry name" value="APOBEC/CMP_deaminase_Zn-bd"/>
</dbReference>
<evidence type="ECO:0000313" key="19">
    <source>
        <dbReference type="Proteomes" id="UP000198658"/>
    </source>
</evidence>
<organism evidence="18 19">
    <name type="scientific">Microbulbifer marinus</name>
    <dbReference type="NCBI Taxonomy" id="658218"/>
    <lineage>
        <taxon>Bacteria</taxon>
        <taxon>Pseudomonadati</taxon>
        <taxon>Pseudomonadota</taxon>
        <taxon>Gammaproteobacteria</taxon>
        <taxon>Cellvibrionales</taxon>
        <taxon>Microbulbiferaceae</taxon>
        <taxon>Microbulbifer</taxon>
    </lineage>
</organism>
<dbReference type="InterPro" id="IPR011549">
    <property type="entry name" value="RibD_C"/>
</dbReference>
<dbReference type="PANTHER" id="PTHR38011:SF7">
    <property type="entry name" value="2,5-DIAMINO-6-RIBOSYLAMINO-4(3H)-PYRIMIDINONE 5'-PHOSPHATE REDUCTASE"/>
    <property type="match status" value="1"/>
</dbReference>
<dbReference type="FunFam" id="3.40.140.10:FF:000025">
    <property type="entry name" value="Riboflavin biosynthesis protein RibD"/>
    <property type="match status" value="1"/>
</dbReference>
<dbReference type="Gene3D" id="3.40.430.10">
    <property type="entry name" value="Dihydrofolate Reductase, subunit A"/>
    <property type="match status" value="1"/>
</dbReference>
<dbReference type="GO" id="GO:0009231">
    <property type="term" value="P:riboflavin biosynthetic process"/>
    <property type="evidence" value="ECO:0007669"/>
    <property type="project" value="UniProtKB-UniPathway"/>
</dbReference>
<feature type="binding site" evidence="16">
    <location>
        <position position="91"/>
    </location>
    <ligand>
        <name>Zn(2+)</name>
        <dbReference type="ChEBI" id="CHEBI:29105"/>
        <note>catalytic</note>
    </ligand>
</feature>
<dbReference type="GO" id="GO:0008270">
    <property type="term" value="F:zinc ion binding"/>
    <property type="evidence" value="ECO:0007669"/>
    <property type="project" value="InterPro"/>
</dbReference>
<evidence type="ECO:0000256" key="13">
    <source>
        <dbReference type="PIRNR" id="PIRNR006769"/>
    </source>
</evidence>
<evidence type="ECO:0000256" key="10">
    <source>
        <dbReference type="ARBA" id="ARBA00022857"/>
    </source>
</evidence>
<comment type="cofactor">
    <cofactor evidence="13 16">
        <name>Zn(2+)</name>
        <dbReference type="ChEBI" id="CHEBI:29105"/>
    </cofactor>
    <text evidence="13 16">Binds 1 zinc ion.</text>
</comment>
<dbReference type="PROSITE" id="PS00903">
    <property type="entry name" value="CYT_DCMP_DEAMINASES_1"/>
    <property type="match status" value="1"/>
</dbReference>
<dbReference type="Pfam" id="PF01872">
    <property type="entry name" value="RibD_C"/>
    <property type="match status" value="1"/>
</dbReference>
<dbReference type="EC" id="1.1.1.193" evidence="13"/>
<feature type="binding site" evidence="15">
    <location>
        <position position="203"/>
    </location>
    <ligand>
        <name>substrate</name>
    </ligand>
</feature>
<dbReference type="UniPathway" id="UPA00275">
    <property type="reaction ID" value="UER00401"/>
</dbReference>
<feature type="binding site" evidence="15">
    <location>
        <position position="161"/>
    </location>
    <ligand>
        <name>NADP(+)</name>
        <dbReference type="ChEBI" id="CHEBI:58349"/>
    </ligand>
</feature>
<evidence type="ECO:0000256" key="9">
    <source>
        <dbReference type="ARBA" id="ARBA00022833"/>
    </source>
</evidence>
<comment type="catalytic activity">
    <reaction evidence="13">
        <text>5-amino-6-(5-phospho-D-ribitylamino)uracil + NADP(+) = 5-amino-6-(5-phospho-D-ribosylamino)uracil + NADPH + H(+)</text>
        <dbReference type="Rhea" id="RHEA:17845"/>
        <dbReference type="ChEBI" id="CHEBI:15378"/>
        <dbReference type="ChEBI" id="CHEBI:57783"/>
        <dbReference type="ChEBI" id="CHEBI:58349"/>
        <dbReference type="ChEBI" id="CHEBI:58421"/>
        <dbReference type="ChEBI" id="CHEBI:58453"/>
        <dbReference type="EC" id="1.1.1.193"/>
    </reaction>
</comment>
<dbReference type="InterPro" id="IPR050765">
    <property type="entry name" value="Riboflavin_Biosynth_HTPR"/>
</dbReference>
<evidence type="ECO:0000256" key="3">
    <source>
        <dbReference type="ARBA" id="ARBA00004910"/>
    </source>
</evidence>
<comment type="similarity">
    <text evidence="5 13">In the C-terminal section; belongs to the HTP reductase family.</text>
</comment>
<evidence type="ECO:0000256" key="12">
    <source>
        <dbReference type="ARBA" id="ARBA00023268"/>
    </source>
</evidence>
<keyword evidence="11 13" id="KW-0560">Oxidoreductase</keyword>
<keyword evidence="8 13" id="KW-0378">Hydrolase</keyword>